<dbReference type="PANTHER" id="PTHR38042">
    <property type="entry name" value="UROPORPHYRINOGEN-III SYNTHASE, CHLOROPLASTIC"/>
    <property type="match status" value="1"/>
</dbReference>
<keyword evidence="4 9" id="KW-0456">Lyase</keyword>
<dbReference type="CDD" id="cd06578">
    <property type="entry name" value="HemD"/>
    <property type="match status" value="1"/>
</dbReference>
<gene>
    <name evidence="11" type="ORF">EB241_18625</name>
</gene>
<evidence type="ECO:0000313" key="11">
    <source>
        <dbReference type="EMBL" id="RQM36769.1"/>
    </source>
</evidence>
<dbReference type="OrthoDB" id="9787650at2"/>
<evidence type="ECO:0000256" key="4">
    <source>
        <dbReference type="ARBA" id="ARBA00023239"/>
    </source>
</evidence>
<evidence type="ECO:0000256" key="7">
    <source>
        <dbReference type="ARBA" id="ARBA00040167"/>
    </source>
</evidence>
<dbReference type="Pfam" id="PF02602">
    <property type="entry name" value="HEM4"/>
    <property type="match status" value="1"/>
</dbReference>
<dbReference type="EMBL" id="RHHM01000017">
    <property type="protein sequence ID" value="RQM36769.1"/>
    <property type="molecule type" value="Genomic_DNA"/>
</dbReference>
<evidence type="ECO:0000256" key="5">
    <source>
        <dbReference type="ARBA" id="ARBA00023244"/>
    </source>
</evidence>
<dbReference type="Gene3D" id="3.40.50.10090">
    <property type="match status" value="2"/>
</dbReference>
<evidence type="ECO:0000313" key="12">
    <source>
        <dbReference type="Proteomes" id="UP000279457"/>
    </source>
</evidence>
<accession>A0A3N6ULG8</accession>
<comment type="caution">
    <text evidence="11">The sequence shown here is derived from an EMBL/GenBank/DDBJ whole genome shotgun (WGS) entry which is preliminary data.</text>
</comment>
<keyword evidence="12" id="KW-1185">Reference proteome</keyword>
<dbReference type="InterPro" id="IPR003754">
    <property type="entry name" value="4pyrrol_synth_uPrphyn_synth"/>
</dbReference>
<comment type="similarity">
    <text evidence="2 9">Belongs to the uroporphyrinogen-III synthase family.</text>
</comment>
<dbReference type="UniPathway" id="UPA00251">
    <property type="reaction ID" value="UER00320"/>
</dbReference>
<dbReference type="InterPro" id="IPR036108">
    <property type="entry name" value="4pyrrol_syn_uPrphyn_synt_sf"/>
</dbReference>
<feature type="domain" description="Tetrapyrrole biosynthesis uroporphyrinogen III synthase" evidence="10">
    <location>
        <begin position="14"/>
        <end position="242"/>
    </location>
</feature>
<dbReference type="NCBIfam" id="NF004582">
    <property type="entry name" value="PRK05928.1-1"/>
    <property type="match status" value="1"/>
</dbReference>
<comment type="function">
    <text evidence="6 9">Catalyzes cyclization of the linear tetrapyrrole, hydroxymethylbilane, to the macrocyclic uroporphyrinogen III.</text>
</comment>
<dbReference type="SUPFAM" id="SSF69618">
    <property type="entry name" value="HemD-like"/>
    <property type="match status" value="1"/>
</dbReference>
<evidence type="ECO:0000256" key="2">
    <source>
        <dbReference type="ARBA" id="ARBA00008133"/>
    </source>
</evidence>
<dbReference type="PANTHER" id="PTHR38042:SF1">
    <property type="entry name" value="UROPORPHYRINOGEN-III SYNTHASE, CHLOROPLASTIC"/>
    <property type="match status" value="1"/>
</dbReference>
<dbReference type="GO" id="GO:0004852">
    <property type="term" value="F:uroporphyrinogen-III synthase activity"/>
    <property type="evidence" value="ECO:0007669"/>
    <property type="project" value="UniProtKB-UniRule"/>
</dbReference>
<evidence type="ECO:0000256" key="1">
    <source>
        <dbReference type="ARBA" id="ARBA00004772"/>
    </source>
</evidence>
<name>A0A3N6ULG8_9GAMM</name>
<comment type="pathway">
    <text evidence="1 9">Porphyrin-containing compound metabolism; protoporphyrin-IX biosynthesis; coproporphyrinogen-III from 5-aminolevulinate: step 3/4.</text>
</comment>
<comment type="catalytic activity">
    <reaction evidence="8 9">
        <text>hydroxymethylbilane = uroporphyrinogen III + H2O</text>
        <dbReference type="Rhea" id="RHEA:18965"/>
        <dbReference type="ChEBI" id="CHEBI:15377"/>
        <dbReference type="ChEBI" id="CHEBI:57308"/>
        <dbReference type="ChEBI" id="CHEBI:57845"/>
        <dbReference type="EC" id="4.2.1.75"/>
    </reaction>
</comment>
<dbReference type="GO" id="GO:0006782">
    <property type="term" value="P:protoporphyrinogen IX biosynthetic process"/>
    <property type="evidence" value="ECO:0007669"/>
    <property type="project" value="UniProtKB-UniRule"/>
</dbReference>
<organism evidence="11 12">
    <name type="scientific">Erwinia psidii</name>
    <dbReference type="NCBI Taxonomy" id="69224"/>
    <lineage>
        <taxon>Bacteria</taxon>
        <taxon>Pseudomonadati</taxon>
        <taxon>Pseudomonadota</taxon>
        <taxon>Gammaproteobacteria</taxon>
        <taxon>Enterobacterales</taxon>
        <taxon>Erwiniaceae</taxon>
        <taxon>Erwinia</taxon>
    </lineage>
</organism>
<dbReference type="RefSeq" id="WP_124234500.1">
    <property type="nucleotide sequence ID" value="NZ_RHHM01000017.1"/>
</dbReference>
<sequence length="248" mass="27644">MTILITRPAPAAEKLVQRLRQAGKAAWSMPLIEFTAGRELDSLPGRLAGLQAGDLVFIVSQQAVHYAERALAKNDRCWPANLNYYAIGRATGQAFHAASGRDVVWPEGRETSEVLIQLPALQQIAGKQALILRGNGGRDLLAETLRQRGANVQFVECYQRSAKQYQGATEGRRWRNLGITTLVVTSGEMLEQLFSLFPNDDRQEWLLHCRVIVVSERLATRARELGWRDIRVAEGADNDALLRALQQT</sequence>
<evidence type="ECO:0000256" key="9">
    <source>
        <dbReference type="RuleBase" id="RU366031"/>
    </source>
</evidence>
<dbReference type="GO" id="GO:0006780">
    <property type="term" value="P:uroporphyrinogen III biosynthetic process"/>
    <property type="evidence" value="ECO:0007669"/>
    <property type="project" value="UniProtKB-UniRule"/>
</dbReference>
<dbReference type="EC" id="4.2.1.75" evidence="3 9"/>
<keyword evidence="5 9" id="KW-0627">Porphyrin biosynthesis</keyword>
<evidence type="ECO:0000256" key="8">
    <source>
        <dbReference type="ARBA" id="ARBA00048617"/>
    </source>
</evidence>
<reference evidence="11 12" key="1">
    <citation type="submission" date="2018-10" db="EMBL/GenBank/DDBJ databases">
        <title>Draft genome sequence for the type isolate of Erwinia psidii, agent causal of bacterial blight in guava (Psidium guajava) and wilt and die-back of Eucalyptus spp.</title>
        <authorList>
            <person name="Hermenegildo P.S."/>
            <person name="Santos S.A."/>
            <person name="Guimaraes L.M.S."/>
            <person name="Vidigal P.M.P."/>
            <person name="Pereira I.C."/>
            <person name="Badel J.L."/>
            <person name="Alfenas-Zerbini P."/>
            <person name="Ferreira M.A.S.V."/>
            <person name="Alfenas A.C."/>
        </authorList>
    </citation>
    <scope>NUCLEOTIDE SEQUENCE [LARGE SCALE GENOMIC DNA]</scope>
    <source>
        <strain evidence="11 12">IBSBF 435</strain>
    </source>
</reference>
<proteinExistence type="inferred from homology"/>
<dbReference type="InterPro" id="IPR039793">
    <property type="entry name" value="UROS/Hem4"/>
</dbReference>
<evidence type="ECO:0000256" key="3">
    <source>
        <dbReference type="ARBA" id="ARBA00013109"/>
    </source>
</evidence>
<evidence type="ECO:0000256" key="6">
    <source>
        <dbReference type="ARBA" id="ARBA00037589"/>
    </source>
</evidence>
<evidence type="ECO:0000259" key="10">
    <source>
        <dbReference type="Pfam" id="PF02602"/>
    </source>
</evidence>
<protein>
    <recommendedName>
        <fullName evidence="7 9">Uroporphyrinogen-III synthase</fullName>
        <ecNumber evidence="3 9">4.2.1.75</ecNumber>
    </recommendedName>
</protein>
<dbReference type="Proteomes" id="UP000279457">
    <property type="component" value="Unassembled WGS sequence"/>
</dbReference>
<dbReference type="AlphaFoldDB" id="A0A3N6ULG8"/>